<feature type="binding site" evidence="2">
    <location>
        <position position="59"/>
    </location>
    <ligand>
        <name>substrate</name>
    </ligand>
</feature>
<protein>
    <submittedName>
        <fullName evidence="3">Histidine phosphatase family protein</fullName>
    </submittedName>
</protein>
<dbReference type="CDD" id="cd07067">
    <property type="entry name" value="HP_PGM_like"/>
    <property type="match status" value="1"/>
</dbReference>
<name>A0A3M8ANQ5_9BACL</name>
<proteinExistence type="predicted"/>
<dbReference type="InterPro" id="IPR013078">
    <property type="entry name" value="His_Pase_superF_clade-1"/>
</dbReference>
<dbReference type="SUPFAM" id="SSF53254">
    <property type="entry name" value="Phosphoglycerate mutase-like"/>
    <property type="match status" value="1"/>
</dbReference>
<keyword evidence="4" id="KW-1185">Reference proteome</keyword>
<organism evidence="3 4">
    <name type="scientific">Brevibacillus gelatini</name>
    <dbReference type="NCBI Taxonomy" id="1655277"/>
    <lineage>
        <taxon>Bacteria</taxon>
        <taxon>Bacillati</taxon>
        <taxon>Bacillota</taxon>
        <taxon>Bacilli</taxon>
        <taxon>Bacillales</taxon>
        <taxon>Paenibacillaceae</taxon>
        <taxon>Brevibacillus</taxon>
    </lineage>
</organism>
<feature type="active site" description="Tele-phosphohistidine intermediate" evidence="1">
    <location>
        <position position="8"/>
    </location>
</feature>
<reference evidence="3 4" key="1">
    <citation type="submission" date="2018-10" db="EMBL/GenBank/DDBJ databases">
        <title>Phylogenomics of Brevibacillus.</title>
        <authorList>
            <person name="Dunlap C."/>
        </authorList>
    </citation>
    <scope>NUCLEOTIDE SEQUENCE [LARGE SCALE GENOMIC DNA]</scope>
    <source>
        <strain evidence="3 4">DSM 100115</strain>
    </source>
</reference>
<dbReference type="GO" id="GO:0005737">
    <property type="term" value="C:cytoplasm"/>
    <property type="evidence" value="ECO:0007669"/>
    <property type="project" value="TreeGrafter"/>
</dbReference>
<dbReference type="Gene3D" id="3.40.50.1240">
    <property type="entry name" value="Phosphoglycerate mutase-like"/>
    <property type="match status" value="1"/>
</dbReference>
<evidence type="ECO:0000313" key="3">
    <source>
        <dbReference type="EMBL" id="RNB52848.1"/>
    </source>
</evidence>
<dbReference type="PANTHER" id="PTHR48100">
    <property type="entry name" value="BROAD-SPECIFICITY PHOSPHATASE YOR283W-RELATED"/>
    <property type="match status" value="1"/>
</dbReference>
<dbReference type="RefSeq" id="WP_122906556.1">
    <property type="nucleotide sequence ID" value="NZ_CP154342.1"/>
</dbReference>
<dbReference type="AlphaFoldDB" id="A0A3M8ANQ5"/>
<feature type="binding site" evidence="2">
    <location>
        <begin position="7"/>
        <end position="14"/>
    </location>
    <ligand>
        <name>substrate</name>
    </ligand>
</feature>
<dbReference type="OrthoDB" id="9783269at2"/>
<comment type="caution">
    <text evidence="3">The sequence shown here is derived from an EMBL/GenBank/DDBJ whole genome shotgun (WGS) entry which is preliminary data.</text>
</comment>
<dbReference type="Pfam" id="PF00300">
    <property type="entry name" value="His_Phos_1"/>
    <property type="match status" value="1"/>
</dbReference>
<sequence>MRLLWIRHGETDCNRERKYLGHSDVPLNEKGERQARGLARQLSQQLERPCGLYASDLRRCTQTAQPLADEWGLSIISDPALRELSFGDWELLTYEELMRADAERASRWYDDPFRCSPPNGESLQELGQRLDGWLRKLLVQRRADADELIVCVAHGGVIRWFQAMWLENDPKRYWHVEGVGHGEALLAQWDGRCWRRQRLEDVKRGTT</sequence>
<gene>
    <name evidence="3" type="ORF">EDM57_20535</name>
</gene>
<accession>A0A3M8ANQ5</accession>
<dbReference type="InterPro" id="IPR029033">
    <property type="entry name" value="His_PPase_superfam"/>
</dbReference>
<dbReference type="EMBL" id="RHHS01000053">
    <property type="protein sequence ID" value="RNB52848.1"/>
    <property type="molecule type" value="Genomic_DNA"/>
</dbReference>
<dbReference type="InterPro" id="IPR050275">
    <property type="entry name" value="PGM_Phosphatase"/>
</dbReference>
<evidence type="ECO:0000256" key="1">
    <source>
        <dbReference type="PIRSR" id="PIRSR613078-1"/>
    </source>
</evidence>
<feature type="active site" description="Proton donor/acceptor" evidence="1">
    <location>
        <position position="83"/>
    </location>
</feature>
<dbReference type="Proteomes" id="UP000268829">
    <property type="component" value="Unassembled WGS sequence"/>
</dbReference>
<dbReference type="PANTHER" id="PTHR48100:SF1">
    <property type="entry name" value="HISTIDINE PHOSPHATASE FAMILY PROTEIN-RELATED"/>
    <property type="match status" value="1"/>
</dbReference>
<evidence type="ECO:0000313" key="4">
    <source>
        <dbReference type="Proteomes" id="UP000268829"/>
    </source>
</evidence>
<dbReference type="SMART" id="SM00855">
    <property type="entry name" value="PGAM"/>
    <property type="match status" value="1"/>
</dbReference>
<dbReference type="GO" id="GO:0016791">
    <property type="term" value="F:phosphatase activity"/>
    <property type="evidence" value="ECO:0007669"/>
    <property type="project" value="TreeGrafter"/>
</dbReference>
<evidence type="ECO:0000256" key="2">
    <source>
        <dbReference type="PIRSR" id="PIRSR613078-2"/>
    </source>
</evidence>